<dbReference type="STRING" id="716816.BST96_00140"/>
<dbReference type="AlphaFoldDB" id="A0A1X9N5W1"/>
<protein>
    <recommendedName>
        <fullName evidence="3">Teneurin-like YD-shell domain-containing protein</fullName>
    </recommendedName>
</protein>
<dbReference type="Gene3D" id="2.180.10.10">
    <property type="entry name" value="RHS repeat-associated core"/>
    <property type="match status" value="1"/>
</dbReference>
<feature type="domain" description="Teneurin-like YD-shell" evidence="3">
    <location>
        <begin position="116"/>
        <end position="256"/>
    </location>
</feature>
<dbReference type="PANTHER" id="PTHR32305">
    <property type="match status" value="1"/>
</dbReference>
<dbReference type="KEGG" id="osg:BST96_00140"/>
<dbReference type="NCBIfam" id="TIGR03696">
    <property type="entry name" value="Rhs_assc_core"/>
    <property type="match status" value="1"/>
</dbReference>
<feature type="compositionally biased region" description="Low complexity" evidence="2">
    <location>
        <begin position="431"/>
        <end position="444"/>
    </location>
</feature>
<proteinExistence type="predicted"/>
<organism evidence="4 5">
    <name type="scientific">Oceanicoccus sagamiensis</name>
    <dbReference type="NCBI Taxonomy" id="716816"/>
    <lineage>
        <taxon>Bacteria</taxon>
        <taxon>Pseudomonadati</taxon>
        <taxon>Pseudomonadota</taxon>
        <taxon>Gammaproteobacteria</taxon>
        <taxon>Cellvibrionales</taxon>
        <taxon>Spongiibacteraceae</taxon>
        <taxon>Oceanicoccus</taxon>
    </lineage>
</organism>
<accession>A0A1X9N5W1</accession>
<evidence type="ECO:0000313" key="5">
    <source>
        <dbReference type="Proteomes" id="UP000193450"/>
    </source>
</evidence>
<evidence type="ECO:0000256" key="1">
    <source>
        <dbReference type="ARBA" id="ARBA00022737"/>
    </source>
</evidence>
<gene>
    <name evidence="4" type="ORF">BST96_00140</name>
</gene>
<dbReference type="PANTHER" id="PTHR32305:SF15">
    <property type="entry name" value="PROTEIN RHSA-RELATED"/>
    <property type="match status" value="1"/>
</dbReference>
<evidence type="ECO:0000259" key="3">
    <source>
        <dbReference type="Pfam" id="PF25023"/>
    </source>
</evidence>
<evidence type="ECO:0000256" key="2">
    <source>
        <dbReference type="SAM" id="MobiDB-lite"/>
    </source>
</evidence>
<dbReference type="EMBL" id="CP019343">
    <property type="protein sequence ID" value="ARN72661.1"/>
    <property type="molecule type" value="Genomic_DNA"/>
</dbReference>
<dbReference type="InterPro" id="IPR056823">
    <property type="entry name" value="TEN-like_YD-shell"/>
</dbReference>
<name>A0A1X9N5W1_9GAMM</name>
<dbReference type="Proteomes" id="UP000193450">
    <property type="component" value="Chromosome"/>
</dbReference>
<dbReference type="InterPro" id="IPR022385">
    <property type="entry name" value="Rhs_assc_core"/>
</dbReference>
<dbReference type="RefSeq" id="WP_085756747.1">
    <property type="nucleotide sequence ID" value="NZ_CP019343.1"/>
</dbReference>
<keyword evidence="5" id="KW-1185">Reference proteome</keyword>
<dbReference type="Pfam" id="PF25023">
    <property type="entry name" value="TEN_YD-shell"/>
    <property type="match status" value="1"/>
</dbReference>
<dbReference type="OrthoDB" id="9815414at2"/>
<reference evidence="4 5" key="1">
    <citation type="submission" date="2016-11" db="EMBL/GenBank/DDBJ databases">
        <title>Trade-off between light-utilization and light-protection in marine flavobacteria.</title>
        <authorList>
            <person name="Kumagai Y."/>
        </authorList>
    </citation>
    <scope>NUCLEOTIDE SEQUENCE [LARGE SCALE GENOMIC DNA]</scope>
    <source>
        <strain evidence="4 5">NBRC 107125</strain>
    </source>
</reference>
<dbReference type="InterPro" id="IPR050708">
    <property type="entry name" value="T6SS_VgrG/RHS"/>
</dbReference>
<sequence length="584" mass="63245">MSGPHAVTAINTSRTGDLKTATYCYDANGNMTSGDGRTLSYTAFDKPDFIQKGSNTVEMVYGINRQLIHRRDINVVNSSTNDSDTYLVGGIYERVINHTGSKEGKVEERHYVGNAIVTYSHDKDGNSLRNPNDQRRRYTHTDHLGSITAITDELGRVVERLSFDAWGKRRAVQSETLQQLLVVDPGNFIGDPLDLKSQFTDRGFTGHQQLDGVGVIHMKGRIYDAELGRFLQADPFIQDRTNLQALNRYSYVENNPLSYTDPSGYFLKKLFNKFKNYVTKMHKAIWKPVKKALQQIGRAFAEVPGLSAIITAGVCVTMPASCPMMLKIMAGLNAAITIANGGTIGEAAVGFAISVASFGMPGAETLGGLAGFMADAGVNTVAAVMLTSGIATKAQGGKFIDGVKGAAIGMAIGAAVKWAMTPASQPPANADTSTGTEGDGSTSFDDAKKTLSDNGLVPEDVLNNPDIVKNRTNEYGLFKNGKSRGVLSMDEVKTLEADGWIQIEGSASKGGAINIFKQATYAGHESHTGLFGRNLTGQQNLVQTIYHEYQHHLGIPSHGSNSNSFQWQRWGRREGEALNPVFNR</sequence>
<feature type="region of interest" description="Disordered" evidence="2">
    <location>
        <begin position="423"/>
        <end position="456"/>
    </location>
</feature>
<evidence type="ECO:0000313" key="4">
    <source>
        <dbReference type="EMBL" id="ARN72661.1"/>
    </source>
</evidence>
<keyword evidence="1" id="KW-0677">Repeat</keyword>